<name>A0A4P6EQ90_9MICO</name>
<keyword evidence="2" id="KW-0560">Oxidoreductase</keyword>
<feature type="compositionally biased region" description="Basic residues" evidence="3">
    <location>
        <begin position="13"/>
        <end position="29"/>
    </location>
</feature>
<sequence length="270" mass="27158">MSTTREGSVSHGKPTHRQDGRRHRGGGRAGHRDRGAARHRGADVVAVGSGRTPLDGVRAAVEATGANVATVEGDVATAEGVAAYLAAAADRFGRLDVLVNNAGVQAGIGPLSDLPEEAFDRLMNVNVRSVFLGLKHGGRTMAEQGGGVIVNVASVAGLRGVPLIAAYTASKHAIIGLTKAAAAELAGAGVRVSAVAPGVIESPMMRGIENGAAPGAPEQAKAAYTALTQLGRYGTPEEVGGAVAFLASDDASYMTGGYLRLDGGMAVDSA</sequence>
<dbReference type="FunFam" id="3.40.50.720:FF:000084">
    <property type="entry name" value="Short-chain dehydrogenase reductase"/>
    <property type="match status" value="1"/>
</dbReference>
<dbReference type="AlphaFoldDB" id="A0A4P6EQ90"/>
<evidence type="ECO:0000256" key="3">
    <source>
        <dbReference type="SAM" id="MobiDB-lite"/>
    </source>
</evidence>
<dbReference type="SUPFAM" id="SSF51735">
    <property type="entry name" value="NAD(P)-binding Rossmann-fold domains"/>
    <property type="match status" value="1"/>
</dbReference>
<protein>
    <submittedName>
        <fullName evidence="4">SDR family oxidoreductase</fullName>
    </submittedName>
</protein>
<evidence type="ECO:0000313" key="4">
    <source>
        <dbReference type="EMBL" id="QAY64696.1"/>
    </source>
</evidence>
<dbReference type="InterPro" id="IPR002347">
    <property type="entry name" value="SDR_fam"/>
</dbReference>
<evidence type="ECO:0000256" key="1">
    <source>
        <dbReference type="ARBA" id="ARBA00006484"/>
    </source>
</evidence>
<dbReference type="Proteomes" id="UP000291758">
    <property type="component" value="Chromosome"/>
</dbReference>
<dbReference type="Pfam" id="PF13561">
    <property type="entry name" value="adh_short_C2"/>
    <property type="match status" value="1"/>
</dbReference>
<dbReference type="EMBL" id="CP035495">
    <property type="protein sequence ID" value="QAY64696.1"/>
    <property type="molecule type" value="Genomic_DNA"/>
</dbReference>
<accession>A0A4P6EQ90</accession>
<keyword evidence="5" id="KW-1185">Reference proteome</keyword>
<dbReference type="InterPro" id="IPR020904">
    <property type="entry name" value="Sc_DH/Rdtase_CS"/>
</dbReference>
<dbReference type="OrthoDB" id="7064009at2"/>
<dbReference type="CDD" id="cd05233">
    <property type="entry name" value="SDR_c"/>
    <property type="match status" value="1"/>
</dbReference>
<reference evidence="4 5" key="1">
    <citation type="submission" date="2019-01" db="EMBL/GenBank/DDBJ databases">
        <title>Genome sequencing of strain 2JSPR-7.</title>
        <authorList>
            <person name="Heo J."/>
            <person name="Kim S.-J."/>
            <person name="Kim J.-S."/>
            <person name="Hong S.-B."/>
            <person name="Kwon S.-W."/>
        </authorList>
    </citation>
    <scope>NUCLEOTIDE SEQUENCE [LARGE SCALE GENOMIC DNA]</scope>
    <source>
        <strain evidence="4 5">2JSPR-7</strain>
    </source>
</reference>
<dbReference type="GO" id="GO:0016491">
    <property type="term" value="F:oxidoreductase activity"/>
    <property type="evidence" value="ECO:0007669"/>
    <property type="project" value="UniProtKB-KW"/>
</dbReference>
<feature type="region of interest" description="Disordered" evidence="3">
    <location>
        <begin position="1"/>
        <end position="42"/>
    </location>
</feature>
<dbReference type="PRINTS" id="PR00080">
    <property type="entry name" value="SDRFAMILY"/>
</dbReference>
<evidence type="ECO:0000313" key="5">
    <source>
        <dbReference type="Proteomes" id="UP000291758"/>
    </source>
</evidence>
<organism evidence="4 5">
    <name type="scientific">Xylanimonas allomyrinae</name>
    <dbReference type="NCBI Taxonomy" id="2509459"/>
    <lineage>
        <taxon>Bacteria</taxon>
        <taxon>Bacillati</taxon>
        <taxon>Actinomycetota</taxon>
        <taxon>Actinomycetes</taxon>
        <taxon>Micrococcales</taxon>
        <taxon>Promicromonosporaceae</taxon>
        <taxon>Xylanimonas</taxon>
    </lineage>
</organism>
<dbReference type="PANTHER" id="PTHR24321:SF8">
    <property type="entry name" value="ESTRADIOL 17-BETA-DEHYDROGENASE 8-RELATED"/>
    <property type="match status" value="1"/>
</dbReference>
<proteinExistence type="inferred from homology"/>
<dbReference type="InterPro" id="IPR036291">
    <property type="entry name" value="NAD(P)-bd_dom_sf"/>
</dbReference>
<comment type="similarity">
    <text evidence="1">Belongs to the short-chain dehydrogenases/reductases (SDR) family.</text>
</comment>
<feature type="compositionally biased region" description="Basic and acidic residues" evidence="3">
    <location>
        <begin position="30"/>
        <end position="42"/>
    </location>
</feature>
<gene>
    <name evidence="4" type="ORF">ET495_02260</name>
</gene>
<dbReference type="Gene3D" id="3.40.50.720">
    <property type="entry name" value="NAD(P)-binding Rossmann-like Domain"/>
    <property type="match status" value="1"/>
</dbReference>
<evidence type="ECO:0000256" key="2">
    <source>
        <dbReference type="ARBA" id="ARBA00023002"/>
    </source>
</evidence>
<dbReference type="KEGG" id="xyl:ET495_02260"/>
<dbReference type="PRINTS" id="PR00081">
    <property type="entry name" value="GDHRDH"/>
</dbReference>
<dbReference type="PROSITE" id="PS00061">
    <property type="entry name" value="ADH_SHORT"/>
    <property type="match status" value="1"/>
</dbReference>
<dbReference type="PANTHER" id="PTHR24321">
    <property type="entry name" value="DEHYDROGENASES, SHORT CHAIN"/>
    <property type="match status" value="1"/>
</dbReference>